<dbReference type="InterPro" id="IPR050471">
    <property type="entry name" value="AB_hydrolase"/>
</dbReference>
<dbReference type="Gene3D" id="3.40.50.1820">
    <property type="entry name" value="alpha/beta hydrolase"/>
    <property type="match status" value="1"/>
</dbReference>
<evidence type="ECO:0000313" key="3">
    <source>
        <dbReference type="Proteomes" id="UP001163203"/>
    </source>
</evidence>
<dbReference type="PANTHER" id="PTHR43433">
    <property type="entry name" value="HYDROLASE, ALPHA/BETA FOLD FAMILY PROTEIN"/>
    <property type="match status" value="1"/>
</dbReference>
<dbReference type="GO" id="GO:0016787">
    <property type="term" value="F:hydrolase activity"/>
    <property type="evidence" value="ECO:0007669"/>
    <property type="project" value="UniProtKB-KW"/>
</dbReference>
<dbReference type="Pfam" id="PF12697">
    <property type="entry name" value="Abhydrolase_6"/>
    <property type="match status" value="1"/>
</dbReference>
<dbReference type="Proteomes" id="UP001163203">
    <property type="component" value="Chromosome"/>
</dbReference>
<gene>
    <name evidence="2" type="ORF">ORV05_22595</name>
</gene>
<dbReference type="InterPro" id="IPR029058">
    <property type="entry name" value="AB_hydrolase_fold"/>
</dbReference>
<feature type="domain" description="AB hydrolase-1" evidence="1">
    <location>
        <begin position="40"/>
        <end position="262"/>
    </location>
</feature>
<keyword evidence="3" id="KW-1185">Reference proteome</keyword>
<dbReference type="InterPro" id="IPR000073">
    <property type="entry name" value="AB_hydrolase_1"/>
</dbReference>
<keyword evidence="2" id="KW-0378">Hydrolase</keyword>
<dbReference type="SUPFAM" id="SSF53474">
    <property type="entry name" value="alpha/beta-Hydrolases"/>
    <property type="match status" value="1"/>
</dbReference>
<accession>A0ABY7AVP2</accession>
<dbReference type="EMBL" id="CP113836">
    <property type="protein sequence ID" value="WAL63779.1"/>
    <property type="molecule type" value="Genomic_DNA"/>
</dbReference>
<sequence length="286" mass="30189">MTKTITPETISVPRLVTSVDGTQISYQTIGSGPGVIVIGGGFRQAQDYLPLARALATSCTVHVMDRRGRGASGAQGADYDFAKEVEDLLAVQAATGARWAFGHSYGGRVALEAARVSTVFERIALYEPAMATEPELTDWIPAYRDRLAVGDAYGAFACFIKGGGVAPRAITTLPVWYLRLVLRFAFTGDSRACAPQLIAAHLAEAETAAADPGRPAAFADVTVPTLLLRGARSAPGTTVPTEALCGVLTNATLETLDKLQHFGPEGKTAPIVAERVIAFLLADQTR</sequence>
<reference evidence="2" key="1">
    <citation type="submission" date="2022-11" db="EMBL/GenBank/DDBJ databases">
        <authorList>
            <person name="Mo P."/>
        </authorList>
    </citation>
    <scope>NUCLEOTIDE SEQUENCE</scope>
    <source>
        <strain evidence="2">HUAS 11-8</strain>
    </source>
</reference>
<dbReference type="RefSeq" id="WP_268754022.1">
    <property type="nucleotide sequence ID" value="NZ_CP113836.1"/>
</dbReference>
<protein>
    <submittedName>
        <fullName evidence="2">Alpha/beta hydrolase</fullName>
    </submittedName>
</protein>
<name>A0ABY7AVP2_9PSEU</name>
<dbReference type="PANTHER" id="PTHR43433:SF5">
    <property type="entry name" value="AB HYDROLASE-1 DOMAIN-CONTAINING PROTEIN"/>
    <property type="match status" value="1"/>
</dbReference>
<organism evidence="2 3">
    <name type="scientific">Amycolatopsis cynarae</name>
    <dbReference type="NCBI Taxonomy" id="2995223"/>
    <lineage>
        <taxon>Bacteria</taxon>
        <taxon>Bacillati</taxon>
        <taxon>Actinomycetota</taxon>
        <taxon>Actinomycetes</taxon>
        <taxon>Pseudonocardiales</taxon>
        <taxon>Pseudonocardiaceae</taxon>
        <taxon>Amycolatopsis</taxon>
    </lineage>
</organism>
<evidence type="ECO:0000259" key="1">
    <source>
        <dbReference type="Pfam" id="PF12697"/>
    </source>
</evidence>
<proteinExistence type="predicted"/>
<evidence type="ECO:0000313" key="2">
    <source>
        <dbReference type="EMBL" id="WAL63779.1"/>
    </source>
</evidence>